<keyword evidence="11" id="KW-1185">Reference proteome</keyword>
<dbReference type="InterPro" id="IPR036974">
    <property type="entry name" value="PUA_sf"/>
</dbReference>
<dbReference type="Pfam" id="PF17785">
    <property type="entry name" value="PUA_3"/>
    <property type="match status" value="1"/>
</dbReference>
<evidence type="ECO:0000256" key="7">
    <source>
        <dbReference type="ARBA" id="ARBA00022884"/>
    </source>
</evidence>
<dbReference type="SUPFAM" id="SSF53335">
    <property type="entry name" value="S-adenosyl-L-methionine-dependent methyltransferases"/>
    <property type="match status" value="1"/>
</dbReference>
<dbReference type="Gene3D" id="2.30.130.10">
    <property type="entry name" value="PUA domain"/>
    <property type="match status" value="1"/>
</dbReference>
<dbReference type="PANTHER" id="PTHR42873:SF1">
    <property type="entry name" value="S-ADENOSYLMETHIONINE-DEPENDENT METHYLTRANSFERASE DOMAIN-CONTAINING PROTEIN"/>
    <property type="match status" value="1"/>
</dbReference>
<dbReference type="PANTHER" id="PTHR42873">
    <property type="entry name" value="RIBOSOMAL RNA LARGE SUBUNIT METHYLTRANSFERASE"/>
    <property type="match status" value="1"/>
</dbReference>
<reference evidence="10 11" key="1">
    <citation type="journal article" date="2021" name="Syst. Appl. Microbiol.">
        <title>Persephonella atlantica sp. nov.: How to adapt to physico-chemical gradients in high temperature hydrothermal habitats.</title>
        <authorList>
            <person name="Francois D.X."/>
            <person name="Godfroy A."/>
            <person name="Mathien C."/>
            <person name="Aube J."/>
            <person name="Cathalot C."/>
            <person name="Lesongeur F."/>
            <person name="L'Haridon S."/>
            <person name="Philippon X."/>
            <person name="Roussel E.G."/>
        </authorList>
    </citation>
    <scope>NUCLEOTIDE SEQUENCE [LARGE SCALE GENOMIC DNA]</scope>
    <source>
        <strain evidence="10 11">MO1340</strain>
    </source>
</reference>
<dbReference type="Pfam" id="PF03602">
    <property type="entry name" value="Cons_hypoth95"/>
    <property type="match status" value="1"/>
</dbReference>
<evidence type="ECO:0000256" key="2">
    <source>
        <dbReference type="ARBA" id="ARBA00022490"/>
    </source>
</evidence>
<keyword evidence="3" id="KW-0698">rRNA processing</keyword>
<dbReference type="InterPro" id="IPR015947">
    <property type="entry name" value="PUA-like_sf"/>
</dbReference>
<keyword evidence="2" id="KW-0963">Cytoplasm</keyword>
<dbReference type="RefSeq" id="WP_200674411.1">
    <property type="nucleotide sequence ID" value="NZ_JAACYA010000002.1"/>
</dbReference>
<dbReference type="CDD" id="cd21153">
    <property type="entry name" value="PUA_RlmI"/>
    <property type="match status" value="1"/>
</dbReference>
<keyword evidence="4 10" id="KW-0489">Methyltransferase</keyword>
<keyword evidence="6" id="KW-0949">S-adenosyl-L-methionine</keyword>
<proteinExistence type="inferred from homology"/>
<evidence type="ECO:0000256" key="5">
    <source>
        <dbReference type="ARBA" id="ARBA00022679"/>
    </source>
</evidence>
<evidence type="ECO:0000256" key="8">
    <source>
        <dbReference type="ARBA" id="ARBA00038091"/>
    </source>
</evidence>
<comment type="caution">
    <text evidence="10">The sequence shown here is derived from an EMBL/GenBank/DDBJ whole genome shotgun (WGS) entry which is preliminary data.</text>
</comment>
<dbReference type="Gene3D" id="3.40.50.150">
    <property type="entry name" value="Vaccinia Virus protein VP39"/>
    <property type="match status" value="1"/>
</dbReference>
<dbReference type="GO" id="GO:0032259">
    <property type="term" value="P:methylation"/>
    <property type="evidence" value="ECO:0007669"/>
    <property type="project" value="UniProtKB-KW"/>
</dbReference>
<dbReference type="SMART" id="SM00359">
    <property type="entry name" value="PUA"/>
    <property type="match status" value="1"/>
</dbReference>
<name>A0ABS1GJK6_9AQUI</name>
<accession>A0ABS1GJK6</accession>
<keyword evidence="5" id="KW-0808">Transferase</keyword>
<dbReference type="EMBL" id="JAACYA010000002">
    <property type="protein sequence ID" value="MBK3333015.1"/>
    <property type="molecule type" value="Genomic_DNA"/>
</dbReference>
<dbReference type="GO" id="GO:0008168">
    <property type="term" value="F:methyltransferase activity"/>
    <property type="evidence" value="ECO:0007669"/>
    <property type="project" value="UniProtKB-KW"/>
</dbReference>
<sequence length="387" mass="44594">MKKVVLKKTAEKKIKQLNQWFYRNEIKKCPLDIQKGEIVQVFTSSGQFVGTGYFNPLSKISLRMLSFKKEKDISSLIKRRIEEAFHRRKKLLKNTTAFRAVHSEGDLLPGLIVDYYDGYLSVQVNTAGMENLRDTVIDTLIEQINPKGIYDRSDQKVRTIEGLETHNRLIYGEVPDSIVINENSIHFTVFLKEGQKTGFYLDQRKNRQIVSQYVEKGFRVLDLFSNAGGFGIYCYKRGADYVKFVDVSSSAVKQLKENCKLNSIENFDIVQEDAFDFLKKETQRYNIIIIDPPSFAKTKHEREGALRGFKYLLLKGLKLLEKDGYIAVFSCSFHITMEDIINVSLSAAQDTGDILEIVEFMYQDLDHPVVLNMPNTLYLKGILMRKL</sequence>
<feature type="domain" description="PUA" evidence="9">
    <location>
        <begin position="2"/>
        <end position="86"/>
    </location>
</feature>
<organism evidence="10 11">
    <name type="scientific">Persephonella atlantica</name>
    <dbReference type="NCBI Taxonomy" id="2699429"/>
    <lineage>
        <taxon>Bacteria</taxon>
        <taxon>Pseudomonadati</taxon>
        <taxon>Aquificota</taxon>
        <taxon>Aquificia</taxon>
        <taxon>Aquificales</taxon>
        <taxon>Hydrogenothermaceae</taxon>
        <taxon>Persephonella</taxon>
    </lineage>
</organism>
<dbReference type="InterPro" id="IPR002478">
    <property type="entry name" value="PUA"/>
</dbReference>
<comment type="subcellular location">
    <subcellularLocation>
        <location evidence="1">Cytoplasm</location>
    </subcellularLocation>
</comment>
<gene>
    <name evidence="10" type="ORF">GWK41_08030</name>
</gene>
<dbReference type="Proteomes" id="UP000772812">
    <property type="component" value="Unassembled WGS sequence"/>
</dbReference>
<evidence type="ECO:0000256" key="4">
    <source>
        <dbReference type="ARBA" id="ARBA00022603"/>
    </source>
</evidence>
<dbReference type="CDD" id="cd02440">
    <property type="entry name" value="AdoMet_MTases"/>
    <property type="match status" value="1"/>
</dbReference>
<dbReference type="PROSITE" id="PS50890">
    <property type="entry name" value="PUA"/>
    <property type="match status" value="1"/>
</dbReference>
<dbReference type="Gene3D" id="3.30.750.80">
    <property type="entry name" value="RNA methyltransferase domain (HRMD) like"/>
    <property type="match status" value="1"/>
</dbReference>
<evidence type="ECO:0000256" key="6">
    <source>
        <dbReference type="ARBA" id="ARBA00022691"/>
    </source>
</evidence>
<evidence type="ECO:0000259" key="9">
    <source>
        <dbReference type="SMART" id="SM00359"/>
    </source>
</evidence>
<comment type="similarity">
    <text evidence="8">Belongs to the methyltransferase superfamily. RlmI family.</text>
</comment>
<evidence type="ECO:0000256" key="1">
    <source>
        <dbReference type="ARBA" id="ARBA00004496"/>
    </source>
</evidence>
<dbReference type="SUPFAM" id="SSF88697">
    <property type="entry name" value="PUA domain-like"/>
    <property type="match status" value="1"/>
</dbReference>
<evidence type="ECO:0000256" key="3">
    <source>
        <dbReference type="ARBA" id="ARBA00022552"/>
    </source>
</evidence>
<keyword evidence="7" id="KW-0694">RNA-binding</keyword>
<dbReference type="InterPro" id="IPR041532">
    <property type="entry name" value="RlmI-like_PUA"/>
</dbReference>
<protein>
    <submittedName>
        <fullName evidence="10">Class I SAM-dependent rRNA methyltransferase</fullName>
    </submittedName>
</protein>
<evidence type="ECO:0000313" key="11">
    <source>
        <dbReference type="Proteomes" id="UP000772812"/>
    </source>
</evidence>
<evidence type="ECO:0000313" key="10">
    <source>
        <dbReference type="EMBL" id="MBK3333015.1"/>
    </source>
</evidence>
<dbReference type="InterPro" id="IPR029063">
    <property type="entry name" value="SAM-dependent_MTases_sf"/>
</dbReference>
<dbReference type="CDD" id="cd11572">
    <property type="entry name" value="RlmI_M_like"/>
    <property type="match status" value="1"/>
</dbReference>